<dbReference type="PANTHER" id="PTHR43442">
    <property type="entry name" value="GLUCONOKINASE-RELATED"/>
    <property type="match status" value="1"/>
</dbReference>
<comment type="catalytic activity">
    <reaction evidence="9">
        <text>D-gluconate + ATP = 6-phospho-D-gluconate + ADP + H(+)</text>
        <dbReference type="Rhea" id="RHEA:19433"/>
        <dbReference type="ChEBI" id="CHEBI:15378"/>
        <dbReference type="ChEBI" id="CHEBI:18391"/>
        <dbReference type="ChEBI" id="CHEBI:30616"/>
        <dbReference type="ChEBI" id="CHEBI:58759"/>
        <dbReference type="ChEBI" id="CHEBI:456216"/>
        <dbReference type="EC" id="2.7.1.12"/>
    </reaction>
</comment>
<evidence type="ECO:0000256" key="6">
    <source>
        <dbReference type="ARBA" id="ARBA00022777"/>
    </source>
</evidence>
<keyword evidence="4" id="KW-0808">Transferase</keyword>
<protein>
    <recommendedName>
        <fullName evidence="3">gluconokinase</fullName>
        <ecNumber evidence="3">2.7.1.12</ecNumber>
    </recommendedName>
    <alternativeName>
        <fullName evidence="8">Gluconate kinase</fullName>
    </alternativeName>
</protein>
<evidence type="ECO:0000313" key="10">
    <source>
        <dbReference type="EMBL" id="KAJ1720000.1"/>
    </source>
</evidence>
<dbReference type="GO" id="GO:0046316">
    <property type="term" value="F:gluconokinase activity"/>
    <property type="evidence" value="ECO:0007669"/>
    <property type="project" value="UniProtKB-EC"/>
</dbReference>
<accession>A0A9W7XXV7</accession>
<evidence type="ECO:0000256" key="3">
    <source>
        <dbReference type="ARBA" id="ARBA00012054"/>
    </source>
</evidence>
<organism evidence="10 11">
    <name type="scientific">Coemansia erecta</name>
    <dbReference type="NCBI Taxonomy" id="147472"/>
    <lineage>
        <taxon>Eukaryota</taxon>
        <taxon>Fungi</taxon>
        <taxon>Fungi incertae sedis</taxon>
        <taxon>Zoopagomycota</taxon>
        <taxon>Kickxellomycotina</taxon>
        <taxon>Kickxellomycetes</taxon>
        <taxon>Kickxellales</taxon>
        <taxon>Kickxellaceae</taxon>
        <taxon>Coemansia</taxon>
    </lineage>
</organism>
<gene>
    <name evidence="10" type="ORF">LPJ53_005314</name>
</gene>
<dbReference type="CDD" id="cd02021">
    <property type="entry name" value="GntK"/>
    <property type="match status" value="1"/>
</dbReference>
<evidence type="ECO:0000256" key="5">
    <source>
        <dbReference type="ARBA" id="ARBA00022741"/>
    </source>
</evidence>
<keyword evidence="7" id="KW-0067">ATP-binding</keyword>
<dbReference type="GO" id="GO:0005975">
    <property type="term" value="P:carbohydrate metabolic process"/>
    <property type="evidence" value="ECO:0007669"/>
    <property type="project" value="InterPro"/>
</dbReference>
<evidence type="ECO:0000313" key="11">
    <source>
        <dbReference type="Proteomes" id="UP001149813"/>
    </source>
</evidence>
<dbReference type="OrthoDB" id="275177at2759"/>
<comment type="pathway">
    <text evidence="1">Carbohydrate acid metabolism; D-gluconate degradation.</text>
</comment>
<dbReference type="PANTHER" id="PTHR43442:SF3">
    <property type="entry name" value="GLUCONOKINASE-RELATED"/>
    <property type="match status" value="1"/>
</dbReference>
<evidence type="ECO:0000256" key="4">
    <source>
        <dbReference type="ARBA" id="ARBA00022679"/>
    </source>
</evidence>
<dbReference type="AlphaFoldDB" id="A0A9W7XXV7"/>
<name>A0A9W7XXV7_9FUNG</name>
<evidence type="ECO:0000256" key="8">
    <source>
        <dbReference type="ARBA" id="ARBA00029835"/>
    </source>
</evidence>
<comment type="caution">
    <text evidence="10">The sequence shown here is derived from an EMBL/GenBank/DDBJ whole genome shotgun (WGS) entry which is preliminary data.</text>
</comment>
<dbReference type="GO" id="GO:0005524">
    <property type="term" value="F:ATP binding"/>
    <property type="evidence" value="ECO:0007669"/>
    <property type="project" value="UniProtKB-KW"/>
</dbReference>
<dbReference type="SUPFAM" id="SSF52540">
    <property type="entry name" value="P-loop containing nucleoside triphosphate hydrolases"/>
    <property type="match status" value="1"/>
</dbReference>
<dbReference type="Gene3D" id="3.40.50.300">
    <property type="entry name" value="P-loop containing nucleotide triphosphate hydrolases"/>
    <property type="match status" value="1"/>
</dbReference>
<sequence length="228" mass="25486">MRVQDSYSEFPVRAVIVMGVSGCGKSTIGRHLAHLLGDAPFIDADTLHSAENIRLMESGQPLSDSNRWPWLKRVREEIERASSKLLEGHDSSLRGARRIIGSSPLFSSSSWLGGRGERLYVVCACSALKRSYREFLSRGDPENAKADRLTHDTVFAFVDVTKAELERRLRLRKGHFFDGRLLDSQLETLDPPDVTREAAVVVYGEGSEEQVAADAYRQVCNYVTKNSL</sequence>
<dbReference type="InterPro" id="IPR006001">
    <property type="entry name" value="Therm_gnt_kin"/>
</dbReference>
<dbReference type="Pfam" id="PF01202">
    <property type="entry name" value="SKI"/>
    <property type="match status" value="1"/>
</dbReference>
<reference evidence="10" key="1">
    <citation type="submission" date="2022-07" db="EMBL/GenBank/DDBJ databases">
        <title>Phylogenomic reconstructions and comparative analyses of Kickxellomycotina fungi.</title>
        <authorList>
            <person name="Reynolds N.K."/>
            <person name="Stajich J.E."/>
            <person name="Barry K."/>
            <person name="Grigoriev I.V."/>
            <person name="Crous P."/>
            <person name="Smith M.E."/>
        </authorList>
    </citation>
    <scope>NUCLEOTIDE SEQUENCE</scope>
    <source>
        <strain evidence="10">NBRC 32514</strain>
    </source>
</reference>
<dbReference type="GO" id="GO:0005737">
    <property type="term" value="C:cytoplasm"/>
    <property type="evidence" value="ECO:0007669"/>
    <property type="project" value="TreeGrafter"/>
</dbReference>
<dbReference type="InterPro" id="IPR031322">
    <property type="entry name" value="Shikimate/glucono_kinase"/>
</dbReference>
<evidence type="ECO:0000256" key="7">
    <source>
        <dbReference type="ARBA" id="ARBA00022840"/>
    </source>
</evidence>
<dbReference type="InterPro" id="IPR027417">
    <property type="entry name" value="P-loop_NTPase"/>
</dbReference>
<keyword evidence="5" id="KW-0547">Nucleotide-binding</keyword>
<dbReference type="EMBL" id="JANBOJ010000309">
    <property type="protein sequence ID" value="KAJ1720000.1"/>
    <property type="molecule type" value="Genomic_DNA"/>
</dbReference>
<evidence type="ECO:0000256" key="1">
    <source>
        <dbReference type="ARBA" id="ARBA00004875"/>
    </source>
</evidence>
<comment type="similarity">
    <text evidence="2">Belongs to the gluconokinase GntK/GntV family.</text>
</comment>
<proteinExistence type="inferred from homology"/>
<dbReference type="Proteomes" id="UP001149813">
    <property type="component" value="Unassembled WGS sequence"/>
</dbReference>
<dbReference type="EC" id="2.7.1.12" evidence="3"/>
<evidence type="ECO:0000256" key="9">
    <source>
        <dbReference type="ARBA" id="ARBA00048090"/>
    </source>
</evidence>
<keyword evidence="6" id="KW-0418">Kinase</keyword>
<keyword evidence="11" id="KW-1185">Reference proteome</keyword>
<evidence type="ECO:0000256" key="2">
    <source>
        <dbReference type="ARBA" id="ARBA00008420"/>
    </source>
</evidence>